<keyword evidence="3" id="KW-1185">Reference proteome</keyword>
<gene>
    <name evidence="2" type="ORF">C1H46_014813</name>
</gene>
<comment type="caution">
    <text evidence="2">The sequence shown here is derived from an EMBL/GenBank/DDBJ whole genome shotgun (WGS) entry which is preliminary data.</text>
</comment>
<feature type="compositionally biased region" description="Polar residues" evidence="1">
    <location>
        <begin position="81"/>
        <end position="90"/>
    </location>
</feature>
<organism evidence="2 3">
    <name type="scientific">Malus baccata</name>
    <name type="common">Siberian crab apple</name>
    <name type="synonym">Pyrus baccata</name>
    <dbReference type="NCBI Taxonomy" id="106549"/>
    <lineage>
        <taxon>Eukaryota</taxon>
        <taxon>Viridiplantae</taxon>
        <taxon>Streptophyta</taxon>
        <taxon>Embryophyta</taxon>
        <taxon>Tracheophyta</taxon>
        <taxon>Spermatophyta</taxon>
        <taxon>Magnoliopsida</taxon>
        <taxon>eudicotyledons</taxon>
        <taxon>Gunneridae</taxon>
        <taxon>Pentapetalae</taxon>
        <taxon>rosids</taxon>
        <taxon>fabids</taxon>
        <taxon>Rosales</taxon>
        <taxon>Rosaceae</taxon>
        <taxon>Amygdaloideae</taxon>
        <taxon>Maleae</taxon>
        <taxon>Malus</taxon>
    </lineage>
</organism>
<dbReference type="EMBL" id="VIEB01000233">
    <property type="protein sequence ID" value="TQD99587.1"/>
    <property type="molecule type" value="Genomic_DNA"/>
</dbReference>
<dbReference type="AlphaFoldDB" id="A0A540MLB7"/>
<dbReference type="Proteomes" id="UP000315295">
    <property type="component" value="Unassembled WGS sequence"/>
</dbReference>
<feature type="region of interest" description="Disordered" evidence="1">
    <location>
        <begin position="79"/>
        <end position="99"/>
    </location>
</feature>
<accession>A0A540MLB7</accession>
<evidence type="ECO:0000256" key="1">
    <source>
        <dbReference type="SAM" id="MobiDB-lite"/>
    </source>
</evidence>
<evidence type="ECO:0000313" key="2">
    <source>
        <dbReference type="EMBL" id="TQD99587.1"/>
    </source>
</evidence>
<proteinExistence type="predicted"/>
<name>A0A540MLB7_MALBA</name>
<sequence length="99" mass="11312">MVKDIDRSEQQILGSVLVKNLRELIKARHDEKNEGTINKYSDTAPRPNTKKSVKIEKTRFGLRVYGKGPNRNKLVVHTIYSPENRSNSPKKQVPLDEAV</sequence>
<feature type="region of interest" description="Disordered" evidence="1">
    <location>
        <begin position="30"/>
        <end position="51"/>
    </location>
</feature>
<reference evidence="2 3" key="1">
    <citation type="journal article" date="2019" name="G3 (Bethesda)">
        <title>Sequencing of a Wild Apple (Malus baccata) Genome Unravels the Differences Between Cultivated and Wild Apple Species Regarding Disease Resistance and Cold Tolerance.</title>
        <authorList>
            <person name="Chen X."/>
        </authorList>
    </citation>
    <scope>NUCLEOTIDE SEQUENCE [LARGE SCALE GENOMIC DNA]</scope>
    <source>
        <strain evidence="3">cv. Shandingzi</strain>
        <tissue evidence="2">Leaves</tissue>
    </source>
</reference>
<protein>
    <submittedName>
        <fullName evidence="2">Uncharacterized protein</fullName>
    </submittedName>
</protein>
<evidence type="ECO:0000313" key="3">
    <source>
        <dbReference type="Proteomes" id="UP000315295"/>
    </source>
</evidence>